<proteinExistence type="predicted"/>
<dbReference type="AlphaFoldDB" id="A0AAV2EP65"/>
<dbReference type="Pfam" id="PF03101">
    <property type="entry name" value="FAR1"/>
    <property type="match status" value="1"/>
</dbReference>
<protein>
    <recommendedName>
        <fullName evidence="5">Protein FAR1-RELATED SEQUENCE</fullName>
    </recommendedName>
</protein>
<name>A0AAV2EP65_9ROSI</name>
<organism evidence="3 4">
    <name type="scientific">Linum trigynum</name>
    <dbReference type="NCBI Taxonomy" id="586398"/>
    <lineage>
        <taxon>Eukaryota</taxon>
        <taxon>Viridiplantae</taxon>
        <taxon>Streptophyta</taxon>
        <taxon>Embryophyta</taxon>
        <taxon>Tracheophyta</taxon>
        <taxon>Spermatophyta</taxon>
        <taxon>Magnoliopsida</taxon>
        <taxon>eudicotyledons</taxon>
        <taxon>Gunneridae</taxon>
        <taxon>Pentapetalae</taxon>
        <taxon>rosids</taxon>
        <taxon>fabids</taxon>
        <taxon>Malpighiales</taxon>
        <taxon>Linaceae</taxon>
        <taxon>Linum</taxon>
    </lineage>
</organism>
<reference evidence="3 4" key="1">
    <citation type="submission" date="2024-04" db="EMBL/GenBank/DDBJ databases">
        <authorList>
            <person name="Fracassetti M."/>
        </authorList>
    </citation>
    <scope>NUCLEOTIDE SEQUENCE [LARGE SCALE GENOMIC DNA]</scope>
</reference>
<dbReference type="PANTHER" id="PTHR47718:SF8">
    <property type="entry name" value="PROTEIN FAR1-RELATED SEQUENCE"/>
    <property type="match status" value="1"/>
</dbReference>
<gene>
    <name evidence="3" type="ORF">LTRI10_LOCUS28475</name>
</gene>
<feature type="domain" description="FAR1" evidence="1">
    <location>
        <begin position="11"/>
        <end position="99"/>
    </location>
</feature>
<evidence type="ECO:0000259" key="1">
    <source>
        <dbReference type="Pfam" id="PF03101"/>
    </source>
</evidence>
<dbReference type="PANTHER" id="PTHR47718">
    <property type="entry name" value="OS01G0519700 PROTEIN"/>
    <property type="match status" value="1"/>
</dbReference>
<sequence length="387" mass="44428">MKFDGDDSAYEFYKAYAHIIGFSVKKRYIKRTKVGEVKRRTFCCSKEGKKGFDKRRKNVAFQRPITIIGCKAQMICLLKKDGLLEIVSFEANHNHELAPTPMKHMLRSNEKISSAQKAIANDAERAGLPIKATIDLLAIQNGGRQNNGFLDLDYKNYIPAQRRAAMIKGDGQEIMDYFRKAQSEDPSFFYSVQLDDDDFVLNMFWADGRSIIDYKYFGDVLCFDTTYRTNEYGRPFAPFVGVNHLKQTVIFGAALLYDETISSFKWLFEAFLGAMAGKQPNTILTDQSAAMAKAIEEVFTETHHRLCVSHIYQNAAKHLSHVFHASDQFASDFSSCIYDYEDEDEWFRAWDVMLQKYGLENNEWLDGIFSVKEKWAMVMGVICLLLI</sequence>
<keyword evidence="4" id="KW-1185">Reference proteome</keyword>
<dbReference type="InterPro" id="IPR018289">
    <property type="entry name" value="MULE_transposase_dom"/>
</dbReference>
<dbReference type="Proteomes" id="UP001497516">
    <property type="component" value="Chromosome 5"/>
</dbReference>
<evidence type="ECO:0008006" key="5">
    <source>
        <dbReference type="Google" id="ProtNLM"/>
    </source>
</evidence>
<evidence type="ECO:0000313" key="3">
    <source>
        <dbReference type="EMBL" id="CAL1387493.1"/>
    </source>
</evidence>
<evidence type="ECO:0000259" key="2">
    <source>
        <dbReference type="Pfam" id="PF10551"/>
    </source>
</evidence>
<feature type="domain" description="MULE transposase" evidence="2">
    <location>
        <begin position="220"/>
        <end position="314"/>
    </location>
</feature>
<dbReference type="InterPro" id="IPR004330">
    <property type="entry name" value="FAR1_DNA_bnd_dom"/>
</dbReference>
<evidence type="ECO:0000313" key="4">
    <source>
        <dbReference type="Proteomes" id="UP001497516"/>
    </source>
</evidence>
<dbReference type="Pfam" id="PF10551">
    <property type="entry name" value="MULE"/>
    <property type="match status" value="1"/>
</dbReference>
<dbReference type="EMBL" id="OZ034818">
    <property type="protein sequence ID" value="CAL1387493.1"/>
    <property type="molecule type" value="Genomic_DNA"/>
</dbReference>
<accession>A0AAV2EP65</accession>